<proteinExistence type="predicted"/>
<reference evidence="9" key="1">
    <citation type="journal article" date="2015" name="Nature">
        <title>Complex archaea that bridge the gap between prokaryotes and eukaryotes.</title>
        <authorList>
            <person name="Spang A."/>
            <person name="Saw J.H."/>
            <person name="Jorgensen S.L."/>
            <person name="Zaremba-Niedzwiedzka K."/>
            <person name="Martijn J."/>
            <person name="Lind A.E."/>
            <person name="van Eijk R."/>
            <person name="Schleper C."/>
            <person name="Guy L."/>
            <person name="Ettema T.J."/>
        </authorList>
    </citation>
    <scope>NUCLEOTIDE SEQUENCE</scope>
</reference>
<dbReference type="Pfam" id="PF00482">
    <property type="entry name" value="T2SSF"/>
    <property type="match status" value="1"/>
</dbReference>
<feature type="domain" description="Type II secretion system protein GspF" evidence="8">
    <location>
        <begin position="123"/>
        <end position="246"/>
    </location>
</feature>
<feature type="transmembrane region" description="Helical" evidence="7">
    <location>
        <begin position="87"/>
        <end position="107"/>
    </location>
</feature>
<name>A0A0F9TPY0_9ZZZZ</name>
<dbReference type="AlphaFoldDB" id="A0A0F9TPY0"/>
<feature type="transmembrane region" description="Helical" evidence="7">
    <location>
        <begin position="234"/>
        <end position="254"/>
    </location>
</feature>
<dbReference type="Gene3D" id="1.20.81.30">
    <property type="entry name" value="Type II secretion system (T2SS), domain F"/>
    <property type="match status" value="1"/>
</dbReference>
<evidence type="ECO:0000256" key="4">
    <source>
        <dbReference type="ARBA" id="ARBA00022989"/>
    </source>
</evidence>
<keyword evidence="2" id="KW-1003">Cell membrane</keyword>
<comment type="caution">
    <text evidence="9">The sequence shown here is derived from an EMBL/GenBank/DDBJ whole genome shotgun (WGS) entry which is preliminary data.</text>
</comment>
<keyword evidence="3 7" id="KW-0812">Transmembrane</keyword>
<gene>
    <name evidence="9" type="ORF">LCGC14_0302390</name>
</gene>
<keyword evidence="4 7" id="KW-1133">Transmembrane helix</keyword>
<sequence>MTPTLQAAVDVMTVVSNLMVLAFSSAAIFIGWPPLRELIARQEDRYDRVLRGQLLMKVRPRSATVASIIVIFLLAVLGHVLTGSFIGSLLLGGAGVFIPVGVLTLMLRRRLRRLEDQLVSGIQTIASGVRAGLNLVQAMQLVGRDGPVPLRQEIRHLLQEYEYGLTFEAAMNNAADRIGSSDYRLLFAALHTHRERGGDLGETLDRIAESVREIQRLERRVETLTAQGRATARWLGAMPVVVLVILFFLVDPAGVEDLFTNDMGKLMLLAMLVLNIIGFLWVRKIVDVDI</sequence>
<evidence type="ECO:0000259" key="8">
    <source>
        <dbReference type="Pfam" id="PF00482"/>
    </source>
</evidence>
<dbReference type="EMBL" id="LAZR01000190">
    <property type="protein sequence ID" value="KKN83125.1"/>
    <property type="molecule type" value="Genomic_DNA"/>
</dbReference>
<organism evidence="9">
    <name type="scientific">marine sediment metagenome</name>
    <dbReference type="NCBI Taxonomy" id="412755"/>
    <lineage>
        <taxon>unclassified sequences</taxon>
        <taxon>metagenomes</taxon>
        <taxon>ecological metagenomes</taxon>
    </lineage>
</organism>
<dbReference type="GO" id="GO:0005886">
    <property type="term" value="C:plasma membrane"/>
    <property type="evidence" value="ECO:0007669"/>
    <property type="project" value="UniProtKB-SubCell"/>
</dbReference>
<keyword evidence="6" id="KW-0175">Coiled coil</keyword>
<dbReference type="PANTHER" id="PTHR35007">
    <property type="entry name" value="INTEGRAL MEMBRANE PROTEIN-RELATED"/>
    <property type="match status" value="1"/>
</dbReference>
<comment type="subcellular location">
    <subcellularLocation>
        <location evidence="1">Cell membrane</location>
        <topology evidence="1">Multi-pass membrane protein</topology>
    </subcellularLocation>
</comment>
<keyword evidence="5 7" id="KW-0472">Membrane</keyword>
<accession>A0A0F9TPY0</accession>
<dbReference type="PANTHER" id="PTHR35007:SF1">
    <property type="entry name" value="PILUS ASSEMBLY PROTEIN"/>
    <property type="match status" value="1"/>
</dbReference>
<dbReference type="InterPro" id="IPR042094">
    <property type="entry name" value="T2SS_GspF_sf"/>
</dbReference>
<evidence type="ECO:0000256" key="5">
    <source>
        <dbReference type="ARBA" id="ARBA00023136"/>
    </source>
</evidence>
<evidence type="ECO:0000256" key="2">
    <source>
        <dbReference type="ARBA" id="ARBA00022475"/>
    </source>
</evidence>
<protein>
    <recommendedName>
        <fullName evidence="8">Type II secretion system protein GspF domain-containing protein</fullName>
    </recommendedName>
</protein>
<feature type="transmembrane region" description="Helical" evidence="7">
    <location>
        <begin position="266"/>
        <end position="282"/>
    </location>
</feature>
<evidence type="ECO:0000313" key="9">
    <source>
        <dbReference type="EMBL" id="KKN83125.1"/>
    </source>
</evidence>
<evidence type="ECO:0000256" key="1">
    <source>
        <dbReference type="ARBA" id="ARBA00004651"/>
    </source>
</evidence>
<evidence type="ECO:0000256" key="7">
    <source>
        <dbReference type="SAM" id="Phobius"/>
    </source>
</evidence>
<evidence type="ECO:0000256" key="6">
    <source>
        <dbReference type="SAM" id="Coils"/>
    </source>
</evidence>
<feature type="coiled-coil region" evidence="6">
    <location>
        <begin position="200"/>
        <end position="227"/>
    </location>
</feature>
<evidence type="ECO:0000256" key="3">
    <source>
        <dbReference type="ARBA" id="ARBA00022692"/>
    </source>
</evidence>
<feature type="transmembrane region" description="Helical" evidence="7">
    <location>
        <begin position="12"/>
        <end position="32"/>
    </location>
</feature>
<feature type="transmembrane region" description="Helical" evidence="7">
    <location>
        <begin position="63"/>
        <end position="81"/>
    </location>
</feature>
<dbReference type="InterPro" id="IPR018076">
    <property type="entry name" value="T2SS_GspF_dom"/>
</dbReference>